<feature type="region of interest" description="Disordered" evidence="2">
    <location>
        <begin position="126"/>
        <end position="311"/>
    </location>
</feature>
<name>A0AAN6JR15_9BASI</name>
<evidence type="ECO:0000313" key="4">
    <source>
        <dbReference type="Proteomes" id="UP001176517"/>
    </source>
</evidence>
<proteinExistence type="predicted"/>
<dbReference type="Proteomes" id="UP001176517">
    <property type="component" value="Unassembled WGS sequence"/>
</dbReference>
<organism evidence="3 4">
    <name type="scientific">Tilletia horrida</name>
    <dbReference type="NCBI Taxonomy" id="155126"/>
    <lineage>
        <taxon>Eukaryota</taxon>
        <taxon>Fungi</taxon>
        <taxon>Dikarya</taxon>
        <taxon>Basidiomycota</taxon>
        <taxon>Ustilaginomycotina</taxon>
        <taxon>Exobasidiomycetes</taxon>
        <taxon>Tilletiales</taxon>
        <taxon>Tilletiaceae</taxon>
        <taxon>Tilletia</taxon>
    </lineage>
</organism>
<feature type="coiled-coil region" evidence="1">
    <location>
        <begin position="322"/>
        <end position="390"/>
    </location>
</feature>
<feature type="compositionally biased region" description="Acidic residues" evidence="2">
    <location>
        <begin position="144"/>
        <end position="154"/>
    </location>
</feature>
<keyword evidence="1" id="KW-0175">Coiled coil</keyword>
<gene>
    <name evidence="3" type="ORF">OC846_003791</name>
</gene>
<keyword evidence="4" id="KW-1185">Reference proteome</keyword>
<reference evidence="3" key="1">
    <citation type="journal article" date="2023" name="PhytoFront">
        <title>Draft Genome Resources of Seven Strains of Tilletia horrida, Causal Agent of Kernel Smut of Rice.</title>
        <authorList>
            <person name="Khanal S."/>
            <person name="Antony Babu S."/>
            <person name="Zhou X.G."/>
        </authorList>
    </citation>
    <scope>NUCLEOTIDE SEQUENCE</scope>
    <source>
        <strain evidence="3">TX6</strain>
    </source>
</reference>
<dbReference type="EMBL" id="JAPDMZ010000098">
    <property type="protein sequence ID" value="KAK0550166.1"/>
    <property type="molecule type" value="Genomic_DNA"/>
</dbReference>
<feature type="compositionally biased region" description="Basic and acidic residues" evidence="2">
    <location>
        <begin position="200"/>
        <end position="212"/>
    </location>
</feature>
<comment type="caution">
    <text evidence="3">The sequence shown here is derived from an EMBL/GenBank/DDBJ whole genome shotgun (WGS) entry which is preliminary data.</text>
</comment>
<sequence>MTKPTRTYPSHTFRDFFLAPTKHNHSYFNDDEPSYHEHHRPPNKSWPARGDKKVMQCFEFAYFKTSKEFELLTTRQQLKARKALEGQKICGKLKVWHLPTAPKMAERRLRLVCTLCKGNTKSLHSLGSAKGHFYRHPKTVSQDTDTDESEDQEHEQDGEGGGKGKRQVWVLSDDEYEEEEHAESKRRRTGRDSWSMAQEHSQDAEKGERSLVRAEQASEEPSTEPTELAWRLQGGKISFTLKAKRQPTADEVAGAERSKSTAVTEPQGADARVDKAVRVECNADEQTTADAERADKAEEEAASPENCGAEQDDKIAYLQQLTATQKQKLAEWEKKVQLFEQQAQDLAIANARLAEMEVRLSDKEAVEAKLAKSQDAEMRLREELSTYQARFLDLRRILSP</sequence>
<feature type="region of interest" description="Disordered" evidence="2">
    <location>
        <begin position="28"/>
        <end position="47"/>
    </location>
</feature>
<dbReference type="AlphaFoldDB" id="A0AAN6JR15"/>
<evidence type="ECO:0000313" key="3">
    <source>
        <dbReference type="EMBL" id="KAK0550166.1"/>
    </source>
</evidence>
<protein>
    <submittedName>
        <fullName evidence="3">Uncharacterized protein</fullName>
    </submittedName>
</protein>
<feature type="compositionally biased region" description="Acidic residues" evidence="2">
    <location>
        <begin position="172"/>
        <end position="181"/>
    </location>
</feature>
<evidence type="ECO:0000256" key="1">
    <source>
        <dbReference type="SAM" id="Coils"/>
    </source>
</evidence>
<evidence type="ECO:0000256" key="2">
    <source>
        <dbReference type="SAM" id="MobiDB-lite"/>
    </source>
</evidence>
<accession>A0AAN6JR15</accession>